<evidence type="ECO:0000256" key="10">
    <source>
        <dbReference type="PROSITE-ProRule" id="PRU00027"/>
    </source>
</evidence>
<evidence type="ECO:0000256" key="4">
    <source>
        <dbReference type="ARBA" id="ARBA00022771"/>
    </source>
</evidence>
<keyword evidence="4 10" id="KW-0863">Zinc-finger</keyword>
<dbReference type="InterPro" id="IPR012337">
    <property type="entry name" value="RNaseH-like_sf"/>
</dbReference>
<protein>
    <submittedName>
        <fullName evidence="13">Zinc finger BED domain-containing protein RICESLEEPER 2-like</fullName>
    </submittedName>
</protein>
<keyword evidence="7" id="KW-0238">DNA-binding</keyword>
<comment type="caution">
    <text evidence="13">The sequence shown here is derived from an EMBL/GenBank/DDBJ whole genome shotgun (WGS) entry which is preliminary data.</text>
</comment>
<feature type="compositionally biased region" description="Low complexity" evidence="11">
    <location>
        <begin position="650"/>
        <end position="660"/>
    </location>
</feature>
<evidence type="ECO:0000256" key="7">
    <source>
        <dbReference type="ARBA" id="ARBA00023125"/>
    </source>
</evidence>
<feature type="region of interest" description="Disordered" evidence="11">
    <location>
        <begin position="1"/>
        <end position="32"/>
    </location>
</feature>
<dbReference type="Proteomes" id="UP000634136">
    <property type="component" value="Unassembled WGS sequence"/>
</dbReference>
<dbReference type="InterPro" id="IPR025525">
    <property type="entry name" value="hAT-like_transposase_RNase-H"/>
</dbReference>
<evidence type="ECO:0000313" key="13">
    <source>
        <dbReference type="EMBL" id="KAF7824133.1"/>
    </source>
</evidence>
<feature type="region of interest" description="Disordered" evidence="11">
    <location>
        <begin position="506"/>
        <end position="529"/>
    </location>
</feature>
<dbReference type="Pfam" id="PF14372">
    <property type="entry name" value="hAT-like_RNase-H"/>
    <property type="match status" value="1"/>
</dbReference>
<feature type="compositionally biased region" description="Polar residues" evidence="11">
    <location>
        <begin position="14"/>
        <end position="28"/>
    </location>
</feature>
<evidence type="ECO:0000256" key="8">
    <source>
        <dbReference type="ARBA" id="ARBA00023163"/>
    </source>
</evidence>
<dbReference type="InterPro" id="IPR008906">
    <property type="entry name" value="HATC_C_dom"/>
</dbReference>
<comment type="subunit">
    <text evidence="2">Homodimer.</text>
</comment>
<keyword evidence="6" id="KW-0805">Transcription regulation</keyword>
<dbReference type="PANTHER" id="PTHR46481:SF10">
    <property type="entry name" value="ZINC FINGER BED DOMAIN-CONTAINING PROTEIN 39"/>
    <property type="match status" value="1"/>
</dbReference>
<dbReference type="GO" id="GO:0005634">
    <property type="term" value="C:nucleus"/>
    <property type="evidence" value="ECO:0007669"/>
    <property type="project" value="UniProtKB-SubCell"/>
</dbReference>
<reference evidence="13" key="1">
    <citation type="submission" date="2020-09" db="EMBL/GenBank/DDBJ databases">
        <title>Genome-Enabled Discovery of Anthraquinone Biosynthesis in Senna tora.</title>
        <authorList>
            <person name="Kang S.-H."/>
            <person name="Pandey R.P."/>
            <person name="Lee C.-M."/>
            <person name="Sim J.-S."/>
            <person name="Jeong J.-T."/>
            <person name="Choi B.-S."/>
            <person name="Jung M."/>
            <person name="Ginzburg D."/>
            <person name="Zhao K."/>
            <person name="Won S.Y."/>
            <person name="Oh T.-J."/>
            <person name="Yu Y."/>
            <person name="Kim N.-H."/>
            <person name="Lee O.R."/>
            <person name="Lee T.-H."/>
            <person name="Bashyal P."/>
            <person name="Kim T.-S."/>
            <person name="Lee W.-H."/>
            <person name="Kawkins C."/>
            <person name="Kim C.-K."/>
            <person name="Kim J.S."/>
            <person name="Ahn B.O."/>
            <person name="Rhee S.Y."/>
            <person name="Sohng J.K."/>
        </authorList>
    </citation>
    <scope>NUCLEOTIDE SEQUENCE</scope>
    <source>
        <tissue evidence="13">Leaf</tissue>
    </source>
</reference>
<keyword evidence="3" id="KW-0479">Metal-binding</keyword>
<dbReference type="GO" id="GO:0046983">
    <property type="term" value="F:protein dimerization activity"/>
    <property type="evidence" value="ECO:0007669"/>
    <property type="project" value="InterPro"/>
</dbReference>
<dbReference type="EMBL" id="JAAIUW010000007">
    <property type="protein sequence ID" value="KAF7824133.1"/>
    <property type="molecule type" value="Genomic_DNA"/>
</dbReference>
<dbReference type="PANTHER" id="PTHR46481">
    <property type="entry name" value="ZINC FINGER BED DOMAIN-CONTAINING PROTEIN 4"/>
    <property type="match status" value="1"/>
</dbReference>
<feature type="compositionally biased region" description="Polar residues" evidence="11">
    <location>
        <begin position="661"/>
        <end position="672"/>
    </location>
</feature>
<dbReference type="PROSITE" id="PS50808">
    <property type="entry name" value="ZF_BED"/>
    <property type="match status" value="1"/>
</dbReference>
<sequence>MDMGSSIPPKQGAETESATVQNSPTVSNLPKKRSATSEVWNYFVSLGVGEDGKPRAKCKACDEVYVAGGSTHGTSSLSRHFPKCPKRNNNVGNMLIDHAGKLRSRKISQKVLRSLTAMAIIKHDLPFSFVEYEGVREIFKYCNPDVKFITRNTAVADVWKVYVSRKECLKQELDKIPSRICLTSDVWTACTTEGYICLTAHYVDSNFTLCNKILAFCDMPPPHSGYELSKKVMDILREWGIERKKISITLDNASSNNSMVEMLKEQLCIQNHLLCNGEFFHVRCSAHILNLIVQEGLKVAHDALYKIRESVKYVKGSEGRMRKFEACVKNVGIENGVFLRLDVQTRWNSTFIMLESTLKYRRAFSSFQMEDQHYKYCPSSSEWERGKKMCEFLRPFYDITNLISGSTYPTSNIYFTQVWNIECLLIDNANNEDEIIKDMAVRMKEKFDKYWSEYSVVLALGAILDPRLKFPLLECCFNRVDPTTCQLKLDVVRKKLFELFNAYAKNSSSSSSSSQCQIEPPNISSNSETGKGLSSFTALMDIDSQIVSQLGKSQLEQYLEEAKLEFKFNKDLDVLKYWKDHSGRFPDLSLMAFDILSIPITTVASESAFSIGSRVLNKYRSCLLPEKVQALICTRNWLIGFNVEEHNAEANASSSSTPNEVGSSSIAESNITIDDDDDEDAVQIL</sequence>
<evidence type="ECO:0000256" key="11">
    <source>
        <dbReference type="SAM" id="MobiDB-lite"/>
    </source>
</evidence>
<keyword evidence="8" id="KW-0804">Transcription</keyword>
<dbReference type="SMART" id="SM00614">
    <property type="entry name" value="ZnF_BED"/>
    <property type="match status" value="1"/>
</dbReference>
<dbReference type="OrthoDB" id="1873329at2759"/>
<evidence type="ECO:0000256" key="2">
    <source>
        <dbReference type="ARBA" id="ARBA00011738"/>
    </source>
</evidence>
<organism evidence="13 14">
    <name type="scientific">Senna tora</name>
    <dbReference type="NCBI Taxonomy" id="362788"/>
    <lineage>
        <taxon>Eukaryota</taxon>
        <taxon>Viridiplantae</taxon>
        <taxon>Streptophyta</taxon>
        <taxon>Embryophyta</taxon>
        <taxon>Tracheophyta</taxon>
        <taxon>Spermatophyta</taxon>
        <taxon>Magnoliopsida</taxon>
        <taxon>eudicotyledons</taxon>
        <taxon>Gunneridae</taxon>
        <taxon>Pentapetalae</taxon>
        <taxon>rosids</taxon>
        <taxon>fabids</taxon>
        <taxon>Fabales</taxon>
        <taxon>Fabaceae</taxon>
        <taxon>Caesalpinioideae</taxon>
        <taxon>Cassia clade</taxon>
        <taxon>Senna</taxon>
    </lineage>
</organism>
<keyword evidence="5" id="KW-0862">Zinc</keyword>
<dbReference type="InterPro" id="IPR003656">
    <property type="entry name" value="Znf_BED"/>
</dbReference>
<name>A0A834WKB8_9FABA</name>
<evidence type="ECO:0000256" key="1">
    <source>
        <dbReference type="ARBA" id="ARBA00004123"/>
    </source>
</evidence>
<evidence type="ECO:0000259" key="12">
    <source>
        <dbReference type="PROSITE" id="PS50808"/>
    </source>
</evidence>
<dbReference type="InterPro" id="IPR052035">
    <property type="entry name" value="ZnF_BED_domain_contain"/>
</dbReference>
<evidence type="ECO:0000256" key="5">
    <source>
        <dbReference type="ARBA" id="ARBA00022833"/>
    </source>
</evidence>
<evidence type="ECO:0000256" key="3">
    <source>
        <dbReference type="ARBA" id="ARBA00022723"/>
    </source>
</evidence>
<keyword evidence="9" id="KW-0539">Nucleus</keyword>
<gene>
    <name evidence="13" type="ORF">G2W53_022277</name>
</gene>
<keyword evidence="14" id="KW-1185">Reference proteome</keyword>
<dbReference type="Pfam" id="PF05699">
    <property type="entry name" value="Dimer_Tnp_hAT"/>
    <property type="match status" value="1"/>
</dbReference>
<evidence type="ECO:0000313" key="14">
    <source>
        <dbReference type="Proteomes" id="UP000634136"/>
    </source>
</evidence>
<feature type="region of interest" description="Disordered" evidence="11">
    <location>
        <begin position="650"/>
        <end position="679"/>
    </location>
</feature>
<proteinExistence type="predicted"/>
<dbReference type="Pfam" id="PF02892">
    <property type="entry name" value="zf-BED"/>
    <property type="match status" value="1"/>
</dbReference>
<dbReference type="GO" id="GO:0003677">
    <property type="term" value="F:DNA binding"/>
    <property type="evidence" value="ECO:0007669"/>
    <property type="project" value="UniProtKB-KW"/>
</dbReference>
<dbReference type="SUPFAM" id="SSF53098">
    <property type="entry name" value="Ribonuclease H-like"/>
    <property type="match status" value="1"/>
</dbReference>
<evidence type="ECO:0000256" key="9">
    <source>
        <dbReference type="ARBA" id="ARBA00023242"/>
    </source>
</evidence>
<comment type="subcellular location">
    <subcellularLocation>
        <location evidence="1">Nucleus</location>
    </subcellularLocation>
</comment>
<evidence type="ECO:0000256" key="6">
    <source>
        <dbReference type="ARBA" id="ARBA00023015"/>
    </source>
</evidence>
<feature type="domain" description="BED-type" evidence="12">
    <location>
        <begin position="34"/>
        <end position="91"/>
    </location>
</feature>
<accession>A0A834WKB8</accession>
<dbReference type="GO" id="GO:0008270">
    <property type="term" value="F:zinc ion binding"/>
    <property type="evidence" value="ECO:0007669"/>
    <property type="project" value="UniProtKB-KW"/>
</dbReference>
<dbReference type="AlphaFoldDB" id="A0A834WKB8"/>